<accession>A0ACC3MQF4</accession>
<proteinExistence type="predicted"/>
<keyword evidence="2" id="KW-1185">Reference proteome</keyword>
<name>A0ACC3MQF4_9PEZI</name>
<comment type="caution">
    <text evidence="1">The sequence shown here is derived from an EMBL/GenBank/DDBJ whole genome shotgun (WGS) entry which is preliminary data.</text>
</comment>
<reference evidence="1" key="1">
    <citation type="submission" date="2023-07" db="EMBL/GenBank/DDBJ databases">
        <title>Black Yeasts Isolated from many extreme environments.</title>
        <authorList>
            <person name="Coleine C."/>
            <person name="Stajich J.E."/>
            <person name="Selbmann L."/>
        </authorList>
    </citation>
    <scope>NUCLEOTIDE SEQUENCE</scope>
    <source>
        <strain evidence="1">CCFEE 5714</strain>
    </source>
</reference>
<organism evidence="1 2">
    <name type="scientific">Vermiconidia calcicola</name>
    <dbReference type="NCBI Taxonomy" id="1690605"/>
    <lineage>
        <taxon>Eukaryota</taxon>
        <taxon>Fungi</taxon>
        <taxon>Dikarya</taxon>
        <taxon>Ascomycota</taxon>
        <taxon>Pezizomycotina</taxon>
        <taxon>Dothideomycetes</taxon>
        <taxon>Dothideomycetidae</taxon>
        <taxon>Mycosphaerellales</taxon>
        <taxon>Extremaceae</taxon>
        <taxon>Vermiconidia</taxon>
    </lineage>
</organism>
<sequence>MAAITSIRFLTLDLPPSCIAFCPTLPQYFVVGTYYLHPKGQLSAAAQNDEVPSADEDVQQKRSGSLILSRLEGDEITHVVTKTTEFAVLDAQWTPHSERLGDLLAVATSTGLLVFYRLDTTSDSADLILSSVNVVAHSSVLVLSLAWHPRYADAIGITQSNGDVSLCTTTAAKAWSEDASISNANIHHHELEAWTLAFTGPGSTSILSGGDDVVLQHSLIDINEHEEATLQWRDRKLHQAGVTALLPVTSDIVVTGSYDDHIRLIACSAGARRHVLAELNLGGGVWRLRILAASESLDMEGVGTLSAATRFVP</sequence>
<protein>
    <submittedName>
        <fullName evidence="1">Uncharacterized protein</fullName>
    </submittedName>
</protein>
<evidence type="ECO:0000313" key="1">
    <source>
        <dbReference type="EMBL" id="KAK3699313.1"/>
    </source>
</evidence>
<dbReference type="EMBL" id="JAUTXU010000198">
    <property type="protein sequence ID" value="KAK3699313.1"/>
    <property type="molecule type" value="Genomic_DNA"/>
</dbReference>
<gene>
    <name evidence="1" type="ORF">LTR37_016465</name>
</gene>
<dbReference type="Proteomes" id="UP001281147">
    <property type="component" value="Unassembled WGS sequence"/>
</dbReference>
<evidence type="ECO:0000313" key="2">
    <source>
        <dbReference type="Proteomes" id="UP001281147"/>
    </source>
</evidence>